<gene>
    <name evidence="1" type="ORF">ERS852491_04563</name>
</gene>
<proteinExistence type="predicted"/>
<dbReference type="AlphaFoldDB" id="A0A174L9T5"/>
<organism evidence="1 2">
    <name type="scientific">Faecalicatena contorta</name>
    <dbReference type="NCBI Taxonomy" id="39482"/>
    <lineage>
        <taxon>Bacteria</taxon>
        <taxon>Bacillati</taxon>
        <taxon>Bacillota</taxon>
        <taxon>Clostridia</taxon>
        <taxon>Lachnospirales</taxon>
        <taxon>Lachnospiraceae</taxon>
        <taxon>Faecalicatena</taxon>
    </lineage>
</organism>
<dbReference type="RefSeq" id="WP_055155056.1">
    <property type="nucleotide sequence ID" value="NZ_CYZU01000067.1"/>
</dbReference>
<dbReference type="SUPFAM" id="SSF54593">
    <property type="entry name" value="Glyoxalase/Bleomycin resistance protein/Dihydroxybiphenyl dioxygenase"/>
    <property type="match status" value="1"/>
</dbReference>
<evidence type="ECO:0000313" key="1">
    <source>
        <dbReference type="EMBL" id="CUP21324.1"/>
    </source>
</evidence>
<dbReference type="Gene3D" id="3.10.180.10">
    <property type="entry name" value="2,3-Dihydroxybiphenyl 1,2-Dioxygenase, domain 1"/>
    <property type="match status" value="1"/>
</dbReference>
<dbReference type="EMBL" id="CYZU01000067">
    <property type="protein sequence ID" value="CUP21324.1"/>
    <property type="molecule type" value="Genomic_DNA"/>
</dbReference>
<dbReference type="OrthoDB" id="9788468at2"/>
<dbReference type="Pfam" id="PF13669">
    <property type="entry name" value="Glyoxalase_4"/>
    <property type="match status" value="1"/>
</dbReference>
<dbReference type="Proteomes" id="UP000095544">
    <property type="component" value="Unassembled WGS sequence"/>
</dbReference>
<accession>A0A174L9T5</accession>
<name>A0A174L9T5_9FIRM</name>
<evidence type="ECO:0000313" key="2">
    <source>
        <dbReference type="Proteomes" id="UP000095544"/>
    </source>
</evidence>
<reference evidence="1 2" key="1">
    <citation type="submission" date="2015-09" db="EMBL/GenBank/DDBJ databases">
        <authorList>
            <consortium name="Pathogen Informatics"/>
        </authorList>
    </citation>
    <scope>NUCLEOTIDE SEQUENCE [LARGE SCALE GENOMIC DNA]</scope>
    <source>
        <strain evidence="1 2">2789STDY5834876</strain>
    </source>
</reference>
<dbReference type="InterPro" id="IPR029068">
    <property type="entry name" value="Glyas_Bleomycin-R_OHBP_Dase"/>
</dbReference>
<protein>
    <submittedName>
        <fullName evidence="1">Methylmalonyl-CoA epimerase</fullName>
    </submittedName>
</protein>
<dbReference type="STRING" id="39482.ERS852491_04563"/>
<sequence>MEAKFGKVIHLGIVVEDVHKAVAIYEEEFGITPWEVSDHADFFADKIVNGTVGVDFASAIYKGNGYELELIAPNGPSVYHDWLKEHGPSLHHVKLETKENYDDVMAMAKRISGRDPYLEMKWQDGKPIVGYADMLKETGLLLEISKE</sequence>